<dbReference type="Gene3D" id="1.10.2080.10">
    <property type="entry name" value="Insect odorant-binding protein A10/Ejaculatory bulb-specific protein 3"/>
    <property type="match status" value="1"/>
</dbReference>
<dbReference type="InterPro" id="IPR005055">
    <property type="entry name" value="A10/PebIII"/>
</dbReference>
<reference evidence="2" key="1">
    <citation type="submission" date="2014-08" db="EMBL/GenBank/DDBJ databases">
        <title>Identification and expression profiling of six chemosensory proteins in the beet armyworm, Spodoptera exigua.</title>
        <authorList>
            <person name="Zhu J.Y."/>
        </authorList>
    </citation>
    <scope>NUCLEOTIDE SEQUENCE</scope>
</reference>
<dbReference type="AlphaFoldDB" id="A0A342D207"/>
<name>A0A342D207_SPOEX</name>
<keyword evidence="1" id="KW-0732">Signal</keyword>
<feature type="chain" id="PRO_5016657967" evidence="1">
    <location>
        <begin position="18"/>
        <end position="122"/>
    </location>
</feature>
<dbReference type="Pfam" id="PF03392">
    <property type="entry name" value="OS-D"/>
    <property type="match status" value="1"/>
</dbReference>
<accession>A0A342D207</accession>
<dbReference type="SUPFAM" id="SSF100910">
    <property type="entry name" value="Chemosensory protein Csp2"/>
    <property type="match status" value="1"/>
</dbReference>
<organism evidence="2">
    <name type="scientific">Spodoptera exigua</name>
    <name type="common">Beet armyworm</name>
    <name type="synonym">Noctua fulgens</name>
    <dbReference type="NCBI Taxonomy" id="7107"/>
    <lineage>
        <taxon>Eukaryota</taxon>
        <taxon>Metazoa</taxon>
        <taxon>Ecdysozoa</taxon>
        <taxon>Arthropoda</taxon>
        <taxon>Hexapoda</taxon>
        <taxon>Insecta</taxon>
        <taxon>Pterygota</taxon>
        <taxon>Neoptera</taxon>
        <taxon>Endopterygota</taxon>
        <taxon>Lepidoptera</taxon>
        <taxon>Glossata</taxon>
        <taxon>Ditrysia</taxon>
        <taxon>Noctuoidea</taxon>
        <taxon>Noctuidae</taxon>
        <taxon>Amphipyrinae</taxon>
        <taxon>Spodoptera</taxon>
    </lineage>
</organism>
<proteinExistence type="evidence at transcript level"/>
<evidence type="ECO:0000313" key="2">
    <source>
        <dbReference type="EMBL" id="AKF42442.1"/>
    </source>
</evidence>
<evidence type="ECO:0000256" key="1">
    <source>
        <dbReference type="SAM" id="SignalP"/>
    </source>
</evidence>
<protein>
    <submittedName>
        <fullName evidence="2">Chemosensory protein 3</fullName>
    </submittedName>
</protein>
<dbReference type="PANTHER" id="PTHR11257:SF12">
    <property type="entry name" value="EJACULATORY BULB-SPECIFIC PROTEIN 3-RELATED"/>
    <property type="match status" value="1"/>
</dbReference>
<dbReference type="PANTHER" id="PTHR11257">
    <property type="entry name" value="CHEMOSENSORY PROTEIN-RELATED"/>
    <property type="match status" value="1"/>
</dbReference>
<dbReference type="InterPro" id="IPR036682">
    <property type="entry name" value="OS_D_A10/PebIII_sf"/>
</dbReference>
<feature type="signal peptide" evidence="1">
    <location>
        <begin position="1"/>
        <end position="17"/>
    </location>
</feature>
<dbReference type="EMBL" id="KM275347">
    <property type="protein sequence ID" value="AKF42442.1"/>
    <property type="molecule type" value="mRNA"/>
</dbReference>
<sequence>MKADCVLIMALMTIVAADFYNSKYDSFDVQPLLENDRILLSYTKCFLDQGPCTPDAKDFKKIIPEALETTCGKCSPKQKQLIKKVIKAVIAKHPKAWEQLSDKYDKDKKYKDSFDKFLAEQD</sequence>